<feature type="compositionally biased region" description="Basic and acidic residues" evidence="1">
    <location>
        <begin position="366"/>
        <end position="382"/>
    </location>
</feature>
<accession>A0A4Z1EAE4</accession>
<feature type="compositionally biased region" description="Acidic residues" evidence="1">
    <location>
        <begin position="499"/>
        <end position="508"/>
    </location>
</feature>
<dbReference type="EMBL" id="PQXH01000176">
    <property type="protein sequence ID" value="TGO09194.1"/>
    <property type="molecule type" value="Genomic_DNA"/>
</dbReference>
<feature type="compositionally biased region" description="Basic residues" evidence="1">
    <location>
        <begin position="51"/>
        <end position="61"/>
    </location>
</feature>
<feature type="compositionally biased region" description="Polar residues" evidence="1">
    <location>
        <begin position="286"/>
        <end position="300"/>
    </location>
</feature>
<feature type="compositionally biased region" description="Basic and acidic residues" evidence="1">
    <location>
        <begin position="117"/>
        <end position="137"/>
    </location>
</feature>
<feature type="compositionally biased region" description="Polar residues" evidence="1">
    <location>
        <begin position="355"/>
        <end position="364"/>
    </location>
</feature>
<feature type="compositionally biased region" description="Basic and acidic residues" evidence="1">
    <location>
        <begin position="199"/>
        <end position="210"/>
    </location>
</feature>
<feature type="compositionally biased region" description="Low complexity" evidence="1">
    <location>
        <begin position="469"/>
        <end position="494"/>
    </location>
</feature>
<feature type="compositionally biased region" description="Basic and acidic residues" evidence="1">
    <location>
        <begin position="305"/>
        <end position="350"/>
    </location>
</feature>
<evidence type="ECO:0000256" key="1">
    <source>
        <dbReference type="SAM" id="MobiDB-lite"/>
    </source>
</evidence>
<comment type="caution">
    <text evidence="2">The sequence shown here is derived from an EMBL/GenBank/DDBJ whole genome shotgun (WGS) entry which is preliminary data.</text>
</comment>
<organism evidence="2 3">
    <name type="scientific">Botrytis tulipae</name>
    <dbReference type="NCBI Taxonomy" id="87230"/>
    <lineage>
        <taxon>Eukaryota</taxon>
        <taxon>Fungi</taxon>
        <taxon>Dikarya</taxon>
        <taxon>Ascomycota</taxon>
        <taxon>Pezizomycotina</taxon>
        <taxon>Leotiomycetes</taxon>
        <taxon>Helotiales</taxon>
        <taxon>Sclerotiniaceae</taxon>
        <taxon>Botrytis</taxon>
    </lineage>
</organism>
<feature type="region of interest" description="Disordered" evidence="1">
    <location>
        <begin position="18"/>
        <end position="568"/>
    </location>
</feature>
<reference evidence="2 3" key="1">
    <citation type="submission" date="2017-12" db="EMBL/GenBank/DDBJ databases">
        <title>Comparative genomics of Botrytis spp.</title>
        <authorList>
            <person name="Valero-Jimenez C.A."/>
            <person name="Tapia P."/>
            <person name="Veloso J."/>
            <person name="Silva-Moreno E."/>
            <person name="Staats M."/>
            <person name="Valdes J.H."/>
            <person name="Van Kan J.A.L."/>
        </authorList>
    </citation>
    <scope>NUCLEOTIDE SEQUENCE [LARGE SCALE GENOMIC DNA]</scope>
    <source>
        <strain evidence="2 3">Bt9001</strain>
    </source>
</reference>
<feature type="compositionally biased region" description="Basic and acidic residues" evidence="1">
    <location>
        <begin position="526"/>
        <end position="541"/>
    </location>
</feature>
<gene>
    <name evidence="2" type="ORF">BTUL_0176g00310</name>
</gene>
<dbReference type="OrthoDB" id="10653983at2759"/>
<feature type="compositionally biased region" description="Basic and acidic residues" evidence="1">
    <location>
        <begin position="62"/>
        <end position="71"/>
    </location>
</feature>
<keyword evidence="3" id="KW-1185">Reference proteome</keyword>
<dbReference type="AlphaFoldDB" id="A0A4Z1EAE4"/>
<name>A0A4Z1EAE4_9HELO</name>
<feature type="compositionally biased region" description="Low complexity" evidence="1">
    <location>
        <begin position="83"/>
        <end position="94"/>
    </location>
</feature>
<evidence type="ECO:0000313" key="2">
    <source>
        <dbReference type="EMBL" id="TGO09194.1"/>
    </source>
</evidence>
<evidence type="ECO:0000313" key="3">
    <source>
        <dbReference type="Proteomes" id="UP000297777"/>
    </source>
</evidence>
<feature type="compositionally biased region" description="Basic and acidic residues" evidence="1">
    <location>
        <begin position="548"/>
        <end position="568"/>
    </location>
</feature>
<feature type="compositionally biased region" description="Basic and acidic residues" evidence="1">
    <location>
        <begin position="439"/>
        <end position="452"/>
    </location>
</feature>
<protein>
    <submittedName>
        <fullName evidence="2">Uncharacterized protein</fullName>
    </submittedName>
</protein>
<proteinExistence type="predicted"/>
<dbReference type="Proteomes" id="UP000297777">
    <property type="component" value="Unassembled WGS sequence"/>
</dbReference>
<feature type="compositionally biased region" description="Basic and acidic residues" evidence="1">
    <location>
        <begin position="268"/>
        <end position="285"/>
    </location>
</feature>
<feature type="compositionally biased region" description="Basic and acidic residues" evidence="1">
    <location>
        <begin position="18"/>
        <end position="39"/>
    </location>
</feature>
<sequence>MSGTAIGGQIKLVKRVIETGGDSKKLPQKDQIETLKRENTGILEIQGTKKDGKKTHALVYHKPKEDSEAKGSKKGKHAKDPSKNSGESGKSSKNQDGAGRSSDGHIPKNDTLQLGYPEKKMLTERNDDESKDKERPPTLRPKISVESYHTQSEAREVSASKARSTRQKSESGAPVSKQSNGKAPIEEDNRSVISGSTSKTERSSRKPKPEQDDESVISGSTSGTKRSSRKPKPEQDDESVISGSTSKTKRSSRTEQDDESVISGSTSKTERSSRKPKPEQDDRSKISGSRSGARTHSSRAPTEYSEGKPPKPDRSRENDSRGSKRDDSPSGQTERSEQSDRTFRQSDAGRKSKSNRTSNTQGSQTDDDRRREEFARGLRLMEPDPEYENYAESVQLPPPSVAPSRLLDPTKQGRNVDIVRERHEPHRRSHDPNKVQYDQPREETERRRKDSGSTRIAEPSSTSRRTGASKRSSNPRAPASAASSSTGTSRSSATNESSQYDEESDSGNETEVQRAPKSSHRSSHRSSRDPEKRSSRHKSPDRASQISRKTDTRMIKEAPKDDGWNFHK</sequence>